<accession>A0ABD3IAV5</accession>
<name>A0ABD3IAV5_9MARC</name>
<dbReference type="EMBL" id="JBJQOH010000001">
    <property type="protein sequence ID" value="KAL3700656.1"/>
    <property type="molecule type" value="Genomic_DNA"/>
</dbReference>
<comment type="caution">
    <text evidence="1">The sequence shown here is derived from an EMBL/GenBank/DDBJ whole genome shotgun (WGS) entry which is preliminary data.</text>
</comment>
<sequence length="256" mass="29306">MGSSVVDYLLGTPAACERISSFTLEQLLPDSDHKPMICLLSGFKKSKPSKSVARIPIRLRDDNRAVYEDTLNVRLKPQMDADEVSRMVWSVARATLFTRKKEQNVWFDEACTAARQTALQASPEDSLEAFRFYRNFIRSKKRCFLREQQKRLVLELIRDPQDFWQRFRPVTSPVKLCPVELLDYVSQLYYFPLAKGMPAVSDTVCHISEDEVNTAVRSLRVGRAADLQGLRIEMIRWGGSVLLTTVTRLINVAKTD</sequence>
<dbReference type="Proteomes" id="UP001633002">
    <property type="component" value="Unassembled WGS sequence"/>
</dbReference>
<dbReference type="AlphaFoldDB" id="A0ABD3IAV5"/>
<organism evidence="1 2">
    <name type="scientific">Riccia sorocarpa</name>
    <dbReference type="NCBI Taxonomy" id="122646"/>
    <lineage>
        <taxon>Eukaryota</taxon>
        <taxon>Viridiplantae</taxon>
        <taxon>Streptophyta</taxon>
        <taxon>Embryophyta</taxon>
        <taxon>Marchantiophyta</taxon>
        <taxon>Marchantiopsida</taxon>
        <taxon>Marchantiidae</taxon>
        <taxon>Marchantiales</taxon>
        <taxon>Ricciaceae</taxon>
        <taxon>Riccia</taxon>
    </lineage>
</organism>
<protein>
    <recommendedName>
        <fullName evidence="3">Reverse transcriptase</fullName>
    </recommendedName>
</protein>
<proteinExistence type="predicted"/>
<evidence type="ECO:0008006" key="3">
    <source>
        <dbReference type="Google" id="ProtNLM"/>
    </source>
</evidence>
<keyword evidence="2" id="KW-1185">Reference proteome</keyword>
<gene>
    <name evidence="1" type="ORF">R1sor_018678</name>
</gene>
<evidence type="ECO:0000313" key="2">
    <source>
        <dbReference type="Proteomes" id="UP001633002"/>
    </source>
</evidence>
<evidence type="ECO:0000313" key="1">
    <source>
        <dbReference type="EMBL" id="KAL3700656.1"/>
    </source>
</evidence>
<reference evidence="1 2" key="1">
    <citation type="submission" date="2024-09" db="EMBL/GenBank/DDBJ databases">
        <title>Chromosome-scale assembly of Riccia sorocarpa.</title>
        <authorList>
            <person name="Paukszto L."/>
        </authorList>
    </citation>
    <scope>NUCLEOTIDE SEQUENCE [LARGE SCALE GENOMIC DNA]</scope>
    <source>
        <strain evidence="1">LP-2024</strain>
        <tissue evidence="1">Aerial parts of the thallus</tissue>
    </source>
</reference>